<gene>
    <name evidence="1" type="ORF">HPB50_010069</name>
</gene>
<accession>A0ACB7RZ44</accession>
<keyword evidence="2" id="KW-1185">Reference proteome</keyword>
<dbReference type="EMBL" id="CM023487">
    <property type="protein sequence ID" value="KAH6925794.1"/>
    <property type="molecule type" value="Genomic_DNA"/>
</dbReference>
<name>A0ACB7RZ44_HYAAI</name>
<protein>
    <submittedName>
        <fullName evidence="1">Uncharacterized protein</fullName>
    </submittedName>
</protein>
<sequence>MRSLQMSSDYTDDVRFGSMVTRKYCCASGLAVSVLGVICGVLLGHFAMSGGSSPKSDQQAMPDADAVAPIRGVEDDVMAFLNKYDYETTLRTFVEMPKLGGTEGERTSAEYVAKMWKTHGLEDVHLTPFKAYFSHPDPDHHSQMSIIDGEGKVVYSVTRQKTGSVEPYLAYSAGTGSTPVVVKEAEKHGASAVILYPDPADYALQPQRPFPESMSLPGVGCRFWNAIPG</sequence>
<organism evidence="1 2">
    <name type="scientific">Hyalomma asiaticum</name>
    <name type="common">Tick</name>
    <dbReference type="NCBI Taxonomy" id="266040"/>
    <lineage>
        <taxon>Eukaryota</taxon>
        <taxon>Metazoa</taxon>
        <taxon>Ecdysozoa</taxon>
        <taxon>Arthropoda</taxon>
        <taxon>Chelicerata</taxon>
        <taxon>Arachnida</taxon>
        <taxon>Acari</taxon>
        <taxon>Parasitiformes</taxon>
        <taxon>Ixodida</taxon>
        <taxon>Ixodoidea</taxon>
        <taxon>Ixodidae</taxon>
        <taxon>Hyalomminae</taxon>
        <taxon>Hyalomma</taxon>
    </lineage>
</organism>
<reference evidence="1" key="1">
    <citation type="submission" date="2020-05" db="EMBL/GenBank/DDBJ databases">
        <title>Large-scale comparative analyses of tick genomes elucidate their genetic diversity and vector capacities.</title>
        <authorList>
            <person name="Jia N."/>
            <person name="Wang J."/>
            <person name="Shi W."/>
            <person name="Du L."/>
            <person name="Sun Y."/>
            <person name="Zhan W."/>
            <person name="Jiang J."/>
            <person name="Wang Q."/>
            <person name="Zhang B."/>
            <person name="Ji P."/>
            <person name="Sakyi L.B."/>
            <person name="Cui X."/>
            <person name="Yuan T."/>
            <person name="Jiang B."/>
            <person name="Yang W."/>
            <person name="Lam T.T.-Y."/>
            <person name="Chang Q."/>
            <person name="Ding S."/>
            <person name="Wang X."/>
            <person name="Zhu J."/>
            <person name="Ruan X."/>
            <person name="Zhao L."/>
            <person name="Wei J."/>
            <person name="Que T."/>
            <person name="Du C."/>
            <person name="Cheng J."/>
            <person name="Dai P."/>
            <person name="Han X."/>
            <person name="Huang E."/>
            <person name="Gao Y."/>
            <person name="Liu J."/>
            <person name="Shao H."/>
            <person name="Ye R."/>
            <person name="Li L."/>
            <person name="Wei W."/>
            <person name="Wang X."/>
            <person name="Wang C."/>
            <person name="Yang T."/>
            <person name="Huo Q."/>
            <person name="Li W."/>
            <person name="Guo W."/>
            <person name="Chen H."/>
            <person name="Zhou L."/>
            <person name="Ni X."/>
            <person name="Tian J."/>
            <person name="Zhou Y."/>
            <person name="Sheng Y."/>
            <person name="Liu T."/>
            <person name="Pan Y."/>
            <person name="Xia L."/>
            <person name="Li J."/>
            <person name="Zhao F."/>
            <person name="Cao W."/>
        </authorList>
    </citation>
    <scope>NUCLEOTIDE SEQUENCE</scope>
    <source>
        <strain evidence="1">Hyas-2018</strain>
    </source>
</reference>
<evidence type="ECO:0000313" key="2">
    <source>
        <dbReference type="Proteomes" id="UP000821845"/>
    </source>
</evidence>
<comment type="caution">
    <text evidence="1">The sequence shown here is derived from an EMBL/GenBank/DDBJ whole genome shotgun (WGS) entry which is preliminary data.</text>
</comment>
<dbReference type="Proteomes" id="UP000821845">
    <property type="component" value="Chromosome 7"/>
</dbReference>
<proteinExistence type="predicted"/>
<evidence type="ECO:0000313" key="1">
    <source>
        <dbReference type="EMBL" id="KAH6925794.1"/>
    </source>
</evidence>